<evidence type="ECO:0000256" key="3">
    <source>
        <dbReference type="ARBA" id="ARBA00023237"/>
    </source>
</evidence>
<comment type="caution">
    <text evidence="8">The sequence shown here is derived from an EMBL/GenBank/DDBJ whole genome shotgun (WGS) entry which is preliminary data.</text>
</comment>
<evidence type="ECO:0000256" key="1">
    <source>
        <dbReference type="ARBA" id="ARBA00004442"/>
    </source>
</evidence>
<evidence type="ECO:0000256" key="4">
    <source>
        <dbReference type="PROSITE-ProRule" id="PRU00473"/>
    </source>
</evidence>
<dbReference type="PRINTS" id="PR01021">
    <property type="entry name" value="OMPADOMAIN"/>
</dbReference>
<dbReference type="CDD" id="cd07185">
    <property type="entry name" value="OmpA_C-like"/>
    <property type="match status" value="1"/>
</dbReference>
<name>A0ABN8E2B2_9VIBR</name>
<keyword evidence="8" id="KW-0449">Lipoprotein</keyword>
<feature type="domain" description="OmpA-like" evidence="7">
    <location>
        <begin position="110"/>
        <end position="223"/>
    </location>
</feature>
<dbReference type="SUPFAM" id="SSF103088">
    <property type="entry name" value="OmpA-like"/>
    <property type="match status" value="1"/>
</dbReference>
<keyword evidence="6" id="KW-0732">Signal</keyword>
<protein>
    <submittedName>
        <fullName evidence="8">Peptidoglycan-associated lipoprotein</fullName>
    </submittedName>
</protein>
<dbReference type="EMBL" id="CAKLDM010000001">
    <property type="protein sequence ID" value="CAH0537059.1"/>
    <property type="molecule type" value="Genomic_DNA"/>
</dbReference>
<dbReference type="PROSITE" id="PS51123">
    <property type="entry name" value="OMPA_2"/>
    <property type="match status" value="1"/>
</dbReference>
<proteinExistence type="predicted"/>
<evidence type="ECO:0000256" key="2">
    <source>
        <dbReference type="ARBA" id="ARBA00023136"/>
    </source>
</evidence>
<dbReference type="Gene3D" id="3.30.1330.60">
    <property type="entry name" value="OmpA-like domain"/>
    <property type="match status" value="1"/>
</dbReference>
<dbReference type="PANTHER" id="PTHR30329">
    <property type="entry name" value="STATOR ELEMENT OF FLAGELLAR MOTOR COMPLEX"/>
    <property type="match status" value="1"/>
</dbReference>
<dbReference type="PANTHER" id="PTHR30329:SF21">
    <property type="entry name" value="LIPOPROTEIN YIAD-RELATED"/>
    <property type="match status" value="1"/>
</dbReference>
<comment type="subcellular location">
    <subcellularLocation>
        <location evidence="1">Cell outer membrane</location>
    </subcellularLocation>
</comment>
<keyword evidence="2 4" id="KW-0472">Membrane</keyword>
<dbReference type="InterPro" id="IPR036737">
    <property type="entry name" value="OmpA-like_sf"/>
</dbReference>
<evidence type="ECO:0000313" key="8">
    <source>
        <dbReference type="EMBL" id="CAH0537059.1"/>
    </source>
</evidence>
<organism evidence="8 9">
    <name type="scientific">Vibrio marisflavi CECT 7928</name>
    <dbReference type="NCBI Taxonomy" id="634439"/>
    <lineage>
        <taxon>Bacteria</taxon>
        <taxon>Pseudomonadati</taxon>
        <taxon>Pseudomonadota</taxon>
        <taxon>Gammaproteobacteria</taxon>
        <taxon>Vibrionales</taxon>
        <taxon>Vibrionaceae</taxon>
        <taxon>Vibrio</taxon>
    </lineage>
</organism>
<evidence type="ECO:0000256" key="5">
    <source>
        <dbReference type="SAM" id="MobiDB-lite"/>
    </source>
</evidence>
<sequence>MKKHYFLMLTAFLLPLTAQAQYTPDLNKVFSLYCGSKHGEFKEQIIVGDGTDLALNQGPYYQVQMLKKTSPDKYLIESVLNEDSFSQQNIDKTCEEYLLKDIISQHQSVNVTQKGKLLARVYFNFDKSELTSRSKYVLNQLIKSIKNGKDPLTVAGNTDSIGSIAYNVKLGKQRSDSVVKYLSAHGIDASLLTAKSNGESHPIASNKTAKGRQKNRRTDVVVD</sequence>
<dbReference type="Pfam" id="PF00691">
    <property type="entry name" value="OmpA"/>
    <property type="match status" value="1"/>
</dbReference>
<feature type="chain" id="PRO_5045395457" evidence="6">
    <location>
        <begin position="21"/>
        <end position="223"/>
    </location>
</feature>
<feature type="compositionally biased region" description="Polar residues" evidence="5">
    <location>
        <begin position="197"/>
        <end position="208"/>
    </location>
</feature>
<keyword evidence="9" id="KW-1185">Reference proteome</keyword>
<dbReference type="Proteomes" id="UP000838748">
    <property type="component" value="Unassembled WGS sequence"/>
</dbReference>
<feature type="region of interest" description="Disordered" evidence="5">
    <location>
        <begin position="197"/>
        <end position="223"/>
    </location>
</feature>
<reference evidence="8" key="1">
    <citation type="submission" date="2021-11" db="EMBL/GenBank/DDBJ databases">
        <authorList>
            <person name="Rodrigo-Torres L."/>
            <person name="Arahal R. D."/>
            <person name="Lucena T."/>
        </authorList>
    </citation>
    <scope>NUCLEOTIDE SEQUENCE</scope>
    <source>
        <strain evidence="8">CECT 7928</strain>
    </source>
</reference>
<accession>A0ABN8E2B2</accession>
<feature type="signal peptide" evidence="6">
    <location>
        <begin position="1"/>
        <end position="20"/>
    </location>
</feature>
<evidence type="ECO:0000259" key="7">
    <source>
        <dbReference type="PROSITE" id="PS51123"/>
    </source>
</evidence>
<dbReference type="InterPro" id="IPR050330">
    <property type="entry name" value="Bact_OuterMem_StrucFunc"/>
</dbReference>
<gene>
    <name evidence="8" type="primary">pal_3</name>
    <name evidence="8" type="ORF">VMF7928_00895</name>
</gene>
<keyword evidence="3" id="KW-0998">Cell outer membrane</keyword>
<dbReference type="InterPro" id="IPR006665">
    <property type="entry name" value="OmpA-like"/>
</dbReference>
<evidence type="ECO:0000256" key="6">
    <source>
        <dbReference type="SAM" id="SignalP"/>
    </source>
</evidence>
<dbReference type="RefSeq" id="WP_237360271.1">
    <property type="nucleotide sequence ID" value="NZ_CAKLDM010000001.1"/>
</dbReference>
<evidence type="ECO:0000313" key="9">
    <source>
        <dbReference type="Proteomes" id="UP000838748"/>
    </source>
</evidence>
<dbReference type="InterPro" id="IPR006664">
    <property type="entry name" value="OMP_bac"/>
</dbReference>